<dbReference type="InterPro" id="IPR029052">
    <property type="entry name" value="Metallo-depent_PP-like"/>
</dbReference>
<accession>A0A2S9TGL4</accession>
<feature type="domain" description="Calcineurin-like phosphoesterase" evidence="1">
    <location>
        <begin position="15"/>
        <end position="252"/>
    </location>
</feature>
<dbReference type="PANTHER" id="PTHR37844:SF1">
    <property type="entry name" value="CALCINEURIN-LIKE PHOSPHOESTERASE DOMAIN-CONTAINING PROTEIN"/>
    <property type="match status" value="1"/>
</dbReference>
<gene>
    <name evidence="2" type="ORF">CJ670_04585</name>
</gene>
<reference evidence="2 3" key="1">
    <citation type="submission" date="2017-09" db="EMBL/GenBank/DDBJ databases">
        <title>Reassesment of A. cryaerophilus.</title>
        <authorList>
            <person name="Perez-Cataluna A."/>
            <person name="Collado L."/>
            <person name="Salgado O."/>
            <person name="Lefinanco V."/>
            <person name="Figueras M.J."/>
        </authorList>
    </citation>
    <scope>NUCLEOTIDE SEQUENCE [LARGE SCALE GENOMIC DNA]</scope>
    <source>
        <strain evidence="2 3">LMG 9065</strain>
    </source>
</reference>
<dbReference type="Proteomes" id="UP000239151">
    <property type="component" value="Unassembled WGS sequence"/>
</dbReference>
<name>A0A2S9TGL4_9BACT</name>
<protein>
    <recommendedName>
        <fullName evidence="1">Calcineurin-like phosphoesterase domain-containing protein</fullName>
    </recommendedName>
</protein>
<organism evidence="2 3">
    <name type="scientific">Aliarcobacter cryaerophilus</name>
    <dbReference type="NCBI Taxonomy" id="28198"/>
    <lineage>
        <taxon>Bacteria</taxon>
        <taxon>Pseudomonadati</taxon>
        <taxon>Campylobacterota</taxon>
        <taxon>Epsilonproteobacteria</taxon>
        <taxon>Campylobacterales</taxon>
        <taxon>Arcobacteraceae</taxon>
        <taxon>Aliarcobacter</taxon>
    </lineage>
</organism>
<evidence type="ECO:0000313" key="3">
    <source>
        <dbReference type="Proteomes" id="UP000239151"/>
    </source>
</evidence>
<dbReference type="InterPro" id="IPR004843">
    <property type="entry name" value="Calcineurin-like_PHP"/>
</dbReference>
<dbReference type="Pfam" id="PF00149">
    <property type="entry name" value="Metallophos"/>
    <property type="match status" value="1"/>
</dbReference>
<evidence type="ECO:0000259" key="1">
    <source>
        <dbReference type="Pfam" id="PF00149"/>
    </source>
</evidence>
<dbReference type="Gene3D" id="3.60.21.10">
    <property type="match status" value="1"/>
</dbReference>
<dbReference type="GO" id="GO:0016787">
    <property type="term" value="F:hydrolase activity"/>
    <property type="evidence" value="ECO:0007669"/>
    <property type="project" value="InterPro"/>
</dbReference>
<comment type="caution">
    <text evidence="2">The sequence shown here is derived from an EMBL/GenBank/DDBJ whole genome shotgun (WGS) entry which is preliminary data.</text>
</comment>
<dbReference type="EMBL" id="NXGI01000007">
    <property type="protein sequence ID" value="PRM97947.1"/>
    <property type="molecule type" value="Genomic_DNA"/>
</dbReference>
<sequence length="288" mass="34129">MLVKSVLIEKIEIKMKIDILSDLHFDNYFYNKYSKDDVIKFYSQIIDFKNCGDVLVIAGDLGHNNHQNIKILKILKEFYKNIVCVLGNHDYYLVNKENKSLFKGSFERVSNMRELINKEDNIYCLNGDIIEIDSVKFGGCDGWYNDGYLQVNYPDEFFPKYSTNIMWQNSTPDYKNILEIENFDDIFEIEKPKIERVYKECDVMITHINPSAKKEYLNLKYHNELSNTFFCFDGEDYLKNGSMKYWIFGHNHDVIEYKEHNVKCICNPLGYYNESGNGQWIKIKQIEV</sequence>
<dbReference type="PANTHER" id="PTHR37844">
    <property type="entry name" value="SER/THR PROTEIN PHOSPHATASE SUPERFAMILY (AFU_ORTHOLOGUE AFUA_1G14840)"/>
    <property type="match status" value="1"/>
</dbReference>
<proteinExistence type="predicted"/>
<dbReference type="SUPFAM" id="SSF56300">
    <property type="entry name" value="Metallo-dependent phosphatases"/>
    <property type="match status" value="1"/>
</dbReference>
<dbReference type="AlphaFoldDB" id="A0A2S9TGL4"/>
<evidence type="ECO:0000313" key="2">
    <source>
        <dbReference type="EMBL" id="PRM97947.1"/>
    </source>
</evidence>